<dbReference type="InterPro" id="IPR027417">
    <property type="entry name" value="P-loop_NTPase"/>
</dbReference>
<keyword evidence="11" id="KW-0460">Magnesium</keyword>
<comment type="similarity">
    <text evidence="2 11">Belongs to the shikimate kinase family.</text>
</comment>
<dbReference type="InterPro" id="IPR023000">
    <property type="entry name" value="Shikimate_kinase_CS"/>
</dbReference>
<dbReference type="AlphaFoldDB" id="A0A143DBG0"/>
<protein>
    <recommendedName>
        <fullName evidence="3 11">Shikimate kinase</fullName>
        <shortName evidence="11">SK</shortName>
        <ecNumber evidence="3 11">2.7.1.71</ecNumber>
    </recommendedName>
</protein>
<comment type="caution">
    <text evidence="11">Lacks conserved residue(s) required for the propagation of feature annotation.</text>
</comment>
<evidence type="ECO:0000256" key="8">
    <source>
        <dbReference type="ARBA" id="ARBA00022840"/>
    </source>
</evidence>
<comment type="cofactor">
    <cofactor evidence="11">
        <name>Mg(2+)</name>
        <dbReference type="ChEBI" id="CHEBI:18420"/>
    </cofactor>
    <text evidence="11">Binds 1 Mg(2+) ion per subunit.</text>
</comment>
<keyword evidence="11" id="KW-0479">Metal-binding</keyword>
<dbReference type="EMBL" id="CP014525">
    <property type="protein sequence ID" value="AMW34081.1"/>
    <property type="molecule type" value="Genomic_DNA"/>
</dbReference>
<dbReference type="KEGG" id="hjo:AY555_01620"/>
<dbReference type="GO" id="GO:0005829">
    <property type="term" value="C:cytosol"/>
    <property type="evidence" value="ECO:0007669"/>
    <property type="project" value="TreeGrafter"/>
</dbReference>
<dbReference type="NCBIfam" id="NF010552">
    <property type="entry name" value="PRK13946.1"/>
    <property type="match status" value="1"/>
</dbReference>
<dbReference type="PANTHER" id="PTHR21087:SF16">
    <property type="entry name" value="SHIKIMATE KINASE 1, CHLOROPLASTIC"/>
    <property type="match status" value="1"/>
</dbReference>
<comment type="subunit">
    <text evidence="11">Monomer.</text>
</comment>
<evidence type="ECO:0000256" key="11">
    <source>
        <dbReference type="HAMAP-Rule" id="MF_00109"/>
    </source>
</evidence>
<gene>
    <name evidence="11" type="primary">aroK</name>
    <name evidence="12" type="ORF">AY555_01620</name>
</gene>
<dbReference type="PRINTS" id="PR01100">
    <property type="entry name" value="SHIKIMTKNASE"/>
</dbReference>
<dbReference type="PANTHER" id="PTHR21087">
    <property type="entry name" value="SHIKIMATE KINASE"/>
    <property type="match status" value="1"/>
</dbReference>
<evidence type="ECO:0000256" key="1">
    <source>
        <dbReference type="ARBA" id="ARBA00004842"/>
    </source>
</evidence>
<dbReference type="EC" id="2.7.1.71" evidence="3 11"/>
<dbReference type="GeneID" id="53315855"/>
<feature type="binding site" evidence="11">
    <location>
        <position position="32"/>
    </location>
    <ligand>
        <name>Mg(2+)</name>
        <dbReference type="ChEBI" id="CHEBI:18420"/>
    </ligand>
</feature>
<feature type="binding site" evidence="11">
    <location>
        <begin position="28"/>
        <end position="33"/>
    </location>
    <ligand>
        <name>ATP</name>
        <dbReference type="ChEBI" id="CHEBI:30616"/>
    </ligand>
</feature>
<evidence type="ECO:0000256" key="3">
    <source>
        <dbReference type="ARBA" id="ARBA00012154"/>
    </source>
</evidence>
<feature type="binding site" evidence="11">
    <location>
        <position position="153"/>
    </location>
    <ligand>
        <name>substrate</name>
    </ligand>
</feature>
<evidence type="ECO:0000256" key="4">
    <source>
        <dbReference type="ARBA" id="ARBA00022605"/>
    </source>
</evidence>
<keyword evidence="7 11" id="KW-0418">Kinase</keyword>
<feature type="binding site" evidence="11">
    <location>
        <position position="74"/>
    </location>
    <ligand>
        <name>substrate</name>
    </ligand>
</feature>
<dbReference type="PROSITE" id="PS01128">
    <property type="entry name" value="SHIKIMATE_KINASE"/>
    <property type="match status" value="1"/>
</dbReference>
<organism evidence="12 13">
    <name type="scientific">Haematospirillum jordaniae</name>
    <dbReference type="NCBI Taxonomy" id="1549855"/>
    <lineage>
        <taxon>Bacteria</taxon>
        <taxon>Pseudomonadati</taxon>
        <taxon>Pseudomonadota</taxon>
        <taxon>Alphaproteobacteria</taxon>
        <taxon>Rhodospirillales</taxon>
        <taxon>Novispirillaceae</taxon>
        <taxon>Haematospirillum</taxon>
    </lineage>
</organism>
<evidence type="ECO:0000256" key="2">
    <source>
        <dbReference type="ARBA" id="ARBA00006997"/>
    </source>
</evidence>
<evidence type="ECO:0000313" key="13">
    <source>
        <dbReference type="Proteomes" id="UP000076066"/>
    </source>
</evidence>
<dbReference type="GO" id="GO:0000287">
    <property type="term" value="F:magnesium ion binding"/>
    <property type="evidence" value="ECO:0007669"/>
    <property type="project" value="UniProtKB-UniRule"/>
</dbReference>
<evidence type="ECO:0000256" key="10">
    <source>
        <dbReference type="ARBA" id="ARBA00048567"/>
    </source>
</evidence>
<keyword evidence="11" id="KW-0963">Cytoplasm</keyword>
<comment type="pathway">
    <text evidence="1 11">Metabolic intermediate biosynthesis; chorismate biosynthesis; chorismate from D-erythrose 4-phosphate and phosphoenolpyruvate: step 5/7.</text>
</comment>
<comment type="catalytic activity">
    <reaction evidence="10 11">
        <text>shikimate + ATP = 3-phosphoshikimate + ADP + H(+)</text>
        <dbReference type="Rhea" id="RHEA:13121"/>
        <dbReference type="ChEBI" id="CHEBI:15378"/>
        <dbReference type="ChEBI" id="CHEBI:30616"/>
        <dbReference type="ChEBI" id="CHEBI:36208"/>
        <dbReference type="ChEBI" id="CHEBI:145989"/>
        <dbReference type="ChEBI" id="CHEBI:456216"/>
        <dbReference type="EC" id="2.7.1.71"/>
    </reaction>
</comment>
<feature type="binding site" evidence="11">
    <location>
        <position position="134"/>
    </location>
    <ligand>
        <name>ATP</name>
        <dbReference type="ChEBI" id="CHEBI:30616"/>
    </ligand>
</feature>
<sequence>MSHAPNQAPTQSKCPSPSRSLVLVGLMGAGKSVVGRRLAKQLSLPFHDSDAEVEKAAGCTINDLFSQFGEADFRAGEAKVIARLLNGAPCVLATGGGAFLAEETRDLITHRAVSIWLRAELDLLVSRTTGRIHRPLLNQGNLRETLERLIRERYPIYASADIVIEARDESPGTTCRRIRRALAHFTHGSVMDSE</sequence>
<evidence type="ECO:0000256" key="5">
    <source>
        <dbReference type="ARBA" id="ARBA00022679"/>
    </source>
</evidence>
<evidence type="ECO:0000256" key="9">
    <source>
        <dbReference type="ARBA" id="ARBA00023141"/>
    </source>
</evidence>
<evidence type="ECO:0000313" key="12">
    <source>
        <dbReference type="EMBL" id="AMW34081.1"/>
    </source>
</evidence>
<accession>A0A143DBG0</accession>
<comment type="subcellular location">
    <subcellularLocation>
        <location evidence="11">Cytoplasm</location>
    </subcellularLocation>
</comment>
<dbReference type="GO" id="GO:0008652">
    <property type="term" value="P:amino acid biosynthetic process"/>
    <property type="evidence" value="ECO:0007669"/>
    <property type="project" value="UniProtKB-KW"/>
</dbReference>
<keyword evidence="4 11" id="KW-0028">Amino-acid biosynthesis</keyword>
<reference evidence="12 13" key="1">
    <citation type="submission" date="2016-02" db="EMBL/GenBank/DDBJ databases">
        <title>Complete Genome of H5569, the type strain of the newly described species Haematospirillium jordaniae.</title>
        <authorList>
            <person name="Nicholson A.C."/>
            <person name="Humrighouse B.W."/>
            <person name="Loparov V."/>
            <person name="McQuiston J.R."/>
        </authorList>
    </citation>
    <scope>NUCLEOTIDE SEQUENCE [LARGE SCALE GENOMIC DNA]</scope>
    <source>
        <strain evidence="12 13">H5569</strain>
    </source>
</reference>
<dbReference type="InterPro" id="IPR031322">
    <property type="entry name" value="Shikimate/glucono_kinase"/>
</dbReference>
<dbReference type="OrthoDB" id="9800332at2"/>
<dbReference type="CDD" id="cd00464">
    <property type="entry name" value="SK"/>
    <property type="match status" value="1"/>
</dbReference>
<evidence type="ECO:0000256" key="6">
    <source>
        <dbReference type="ARBA" id="ARBA00022741"/>
    </source>
</evidence>
<dbReference type="HAMAP" id="MF_00109">
    <property type="entry name" value="Shikimate_kinase"/>
    <property type="match status" value="1"/>
</dbReference>
<dbReference type="Proteomes" id="UP000076066">
    <property type="component" value="Chromosome"/>
</dbReference>
<dbReference type="STRING" id="1549855.AY555_01620"/>
<comment type="function">
    <text evidence="11">Catalyzes the specific phosphorylation of the 3-hydroxyl group of shikimic acid using ATP as a cosubstrate.</text>
</comment>
<feature type="binding site" evidence="11">
    <location>
        <position position="96"/>
    </location>
    <ligand>
        <name>substrate</name>
    </ligand>
</feature>
<dbReference type="GO" id="GO:0005524">
    <property type="term" value="F:ATP binding"/>
    <property type="evidence" value="ECO:0007669"/>
    <property type="project" value="UniProtKB-UniRule"/>
</dbReference>
<dbReference type="GO" id="GO:0009423">
    <property type="term" value="P:chorismate biosynthetic process"/>
    <property type="evidence" value="ECO:0007669"/>
    <property type="project" value="UniProtKB-UniRule"/>
</dbReference>
<dbReference type="UniPathway" id="UPA00053">
    <property type="reaction ID" value="UER00088"/>
</dbReference>
<dbReference type="GO" id="GO:0004765">
    <property type="term" value="F:shikimate kinase activity"/>
    <property type="evidence" value="ECO:0007669"/>
    <property type="project" value="UniProtKB-UniRule"/>
</dbReference>
<keyword evidence="6 11" id="KW-0547">Nucleotide-binding</keyword>
<proteinExistence type="inferred from homology"/>
<keyword evidence="8 11" id="KW-0067">ATP-binding</keyword>
<keyword evidence="13" id="KW-1185">Reference proteome</keyword>
<dbReference type="InterPro" id="IPR000623">
    <property type="entry name" value="Shikimate_kinase/TSH1"/>
</dbReference>
<dbReference type="Pfam" id="PF01202">
    <property type="entry name" value="SKI"/>
    <property type="match status" value="1"/>
</dbReference>
<dbReference type="Gene3D" id="3.40.50.300">
    <property type="entry name" value="P-loop containing nucleotide triphosphate hydrolases"/>
    <property type="match status" value="1"/>
</dbReference>
<keyword evidence="5 11" id="KW-0808">Transferase</keyword>
<name>A0A143DBG0_9PROT</name>
<feature type="binding site" evidence="11">
    <location>
        <position position="50"/>
    </location>
    <ligand>
        <name>substrate</name>
    </ligand>
</feature>
<dbReference type="RefSeq" id="WP_066132552.1">
    <property type="nucleotide sequence ID" value="NZ_CP014525.1"/>
</dbReference>
<dbReference type="SUPFAM" id="SSF52540">
    <property type="entry name" value="P-loop containing nucleoside triphosphate hydrolases"/>
    <property type="match status" value="1"/>
</dbReference>
<dbReference type="GO" id="GO:0009073">
    <property type="term" value="P:aromatic amino acid family biosynthetic process"/>
    <property type="evidence" value="ECO:0007669"/>
    <property type="project" value="UniProtKB-KW"/>
</dbReference>
<keyword evidence="9 11" id="KW-0057">Aromatic amino acid biosynthesis</keyword>
<evidence type="ECO:0000256" key="7">
    <source>
        <dbReference type="ARBA" id="ARBA00022777"/>
    </source>
</evidence>